<evidence type="ECO:0000313" key="2">
    <source>
        <dbReference type="Proteomes" id="UP000182944"/>
    </source>
</evidence>
<sequence length="263" mass="30035">MQEVGWNNASTFPGFCSDCERTLFSKAERRDAQLDKPNIEILIWRALCHTRFRRAQEVQLRGHIVSKPEAYDLSRELDDILIVASSALLLKNRIHSFRMIDSWVASLEHNLGGGTARHVHLALRVPGLPFVGAGIIPIYYDFDRKRVQPADRFNVNTQSLAYTTCVMDGATHIVLCAKRGDSKTVRLLTNMARMDRYLLSSFLPQIIMGGSDTVYFSIDYWDKQATELDKHIVRHAYLMNLPQMVFPFWGAMSQVCVDDVRIV</sequence>
<accession>A0A1H2R750</accession>
<reference evidence="2" key="1">
    <citation type="submission" date="2016-10" db="EMBL/GenBank/DDBJ databases">
        <authorList>
            <person name="Varghese N."/>
            <person name="Submissions S."/>
        </authorList>
    </citation>
    <scope>NUCLEOTIDE SEQUENCE [LARGE SCALE GENOMIC DNA]</scope>
    <source>
        <strain evidence="2">DSM 29303</strain>
    </source>
</reference>
<dbReference type="Proteomes" id="UP000182944">
    <property type="component" value="Unassembled WGS sequence"/>
</dbReference>
<name>A0A1H2R750_9RHOB</name>
<proteinExistence type="predicted"/>
<dbReference type="AlphaFoldDB" id="A0A1H2R750"/>
<gene>
    <name evidence="1" type="ORF">SAMN05444276_101242</name>
</gene>
<evidence type="ECO:0000313" key="1">
    <source>
        <dbReference type="EMBL" id="SDW15048.1"/>
    </source>
</evidence>
<organism evidence="1 2">
    <name type="scientific">Paracoccus sanguinis</name>
    <dbReference type="NCBI Taxonomy" id="1545044"/>
    <lineage>
        <taxon>Bacteria</taxon>
        <taxon>Pseudomonadati</taxon>
        <taxon>Pseudomonadota</taxon>
        <taxon>Alphaproteobacteria</taxon>
        <taxon>Rhodobacterales</taxon>
        <taxon>Paracoccaceae</taxon>
        <taxon>Paracoccus</taxon>
    </lineage>
</organism>
<keyword evidence="2" id="KW-1185">Reference proteome</keyword>
<dbReference type="EMBL" id="FNNA01000001">
    <property type="protein sequence ID" value="SDW15048.1"/>
    <property type="molecule type" value="Genomic_DNA"/>
</dbReference>
<protein>
    <submittedName>
        <fullName evidence="1">Uncharacterized protein</fullName>
    </submittedName>
</protein>